<proteinExistence type="predicted"/>
<evidence type="ECO:0000313" key="1">
    <source>
        <dbReference type="EMBL" id="RMI43799.1"/>
    </source>
</evidence>
<accession>A0A3M2M2H0</accession>
<dbReference type="Gene3D" id="1.25.10.10">
    <property type="entry name" value="Leucine-rich Repeat Variant"/>
    <property type="match status" value="2"/>
</dbReference>
<dbReference type="SUPFAM" id="SSF48371">
    <property type="entry name" value="ARM repeat"/>
    <property type="match status" value="1"/>
</dbReference>
<evidence type="ECO:0000313" key="2">
    <source>
        <dbReference type="Proteomes" id="UP000282674"/>
    </source>
</evidence>
<keyword evidence="2" id="KW-1185">Reference proteome</keyword>
<gene>
    <name evidence="1" type="ORF">EBO15_15115</name>
</gene>
<dbReference type="InterPro" id="IPR016024">
    <property type="entry name" value="ARM-type_fold"/>
</dbReference>
<dbReference type="AlphaFoldDB" id="A0A3M2M2H0"/>
<dbReference type="InterPro" id="IPR011989">
    <property type="entry name" value="ARM-like"/>
</dbReference>
<name>A0A3M2M2H0_9ACTN</name>
<dbReference type="EMBL" id="RFFG01000023">
    <property type="protein sequence ID" value="RMI43799.1"/>
    <property type="molecule type" value="Genomic_DNA"/>
</dbReference>
<dbReference type="Proteomes" id="UP000282674">
    <property type="component" value="Unassembled WGS sequence"/>
</dbReference>
<dbReference type="OrthoDB" id="292843at2"/>
<protein>
    <recommendedName>
        <fullName evidence="3">HEAT repeat domain-containing protein</fullName>
    </recommendedName>
</protein>
<comment type="caution">
    <text evidence="1">The sequence shown here is derived from an EMBL/GenBank/DDBJ whole genome shotgun (WGS) entry which is preliminary data.</text>
</comment>
<dbReference type="Pfam" id="PF13513">
    <property type="entry name" value="HEAT_EZ"/>
    <property type="match status" value="1"/>
</dbReference>
<dbReference type="RefSeq" id="WP_122195022.1">
    <property type="nucleotide sequence ID" value="NZ_JBHSKC010000018.1"/>
</dbReference>
<sequence>MATGLDDVDWASLRDAYGTAEAFPELLGHLTDPDPEVREEALYELFGSIYHQGTLYSATPHAVPFLVRVAVDPDTPGRAGPVGLLGAIAETDDAAADVLADVQAALIRDVHLLLPLLDDPDDEVREAAAHLLGNLPHETADQVVAALRTRRAIEPEPNIVAGLLAAAARIAPQVSAAWLAEELAPGRPDTVRAAALWASVSADLPWTDASDEAFAECWLNGDPLDPNWIWSVTPYEDIARRLDAPSIAAFARTVLATGTPVAARAAVDALYERCERSRSARAVLAPLLVEAVEHPDPAVRLAAAQAARDVPEATPSTADTLAAHATRITSALPAVRAVPADDGPRLLSEDDRLLSVALDVLITLGDPRWREPLVRALDAGEVMFGTLRTLIDAGVPCDDVLLGAVRRRIAAWQAGEVRETYAGVAAYNEINALTRLVHHWGPDAADVVPDLVPIVPDDVWWTVRALGAIGAAASEAVPTLTRVRDTAESWKLRLQCAEAIAAITGDPGQLAACVAKAAVADGGDPPLAFETALRHGLPVDDVLPALRAMATRPTAAIGERIVAAGLLIDQGDTAPAIGAAVEALDAGKHTREALELAGRAGRAAAGELDRRVRARVGHRDDALAAGLALYRITGESEALIAAVRAGLEGLGSGRWLDEPLRELGPDAAELVPELRERALGDAPASRRGTNGDQIREDERERARLLTLLTALDV</sequence>
<reference evidence="1 2" key="1">
    <citation type="submission" date="2018-10" db="EMBL/GenBank/DDBJ databases">
        <title>Isolation from soil.</title>
        <authorList>
            <person name="Hu J."/>
        </authorList>
    </citation>
    <scope>NUCLEOTIDE SEQUENCE [LARGE SCALE GENOMIC DNA]</scope>
    <source>
        <strain evidence="1 2">NEAU-Ht49</strain>
    </source>
</reference>
<organism evidence="1 2">
    <name type="scientific">Actinomadura harenae</name>
    <dbReference type="NCBI Taxonomy" id="2483351"/>
    <lineage>
        <taxon>Bacteria</taxon>
        <taxon>Bacillati</taxon>
        <taxon>Actinomycetota</taxon>
        <taxon>Actinomycetes</taxon>
        <taxon>Streptosporangiales</taxon>
        <taxon>Thermomonosporaceae</taxon>
        <taxon>Actinomadura</taxon>
    </lineage>
</organism>
<evidence type="ECO:0008006" key="3">
    <source>
        <dbReference type="Google" id="ProtNLM"/>
    </source>
</evidence>